<comment type="caution">
    <text evidence="6">The sequence shown here is derived from an EMBL/GenBank/DDBJ whole genome shotgun (WGS) entry which is preliminary data.</text>
</comment>
<dbReference type="Pfam" id="PF00126">
    <property type="entry name" value="HTH_1"/>
    <property type="match status" value="1"/>
</dbReference>
<keyword evidence="2" id="KW-0805">Transcription regulation</keyword>
<dbReference type="RefSeq" id="WP_378156788.1">
    <property type="nucleotide sequence ID" value="NZ_JBHSEC010000020.1"/>
</dbReference>
<gene>
    <name evidence="6" type="ORF">ACFOZY_14500</name>
</gene>
<dbReference type="InterPro" id="IPR050950">
    <property type="entry name" value="HTH-type_LysR_regulators"/>
</dbReference>
<name>A0ABV8X9I3_9LACT</name>
<dbReference type="InterPro" id="IPR036390">
    <property type="entry name" value="WH_DNA-bd_sf"/>
</dbReference>
<feature type="domain" description="HTH lysR-type" evidence="5">
    <location>
        <begin position="1"/>
        <end position="57"/>
    </location>
</feature>
<dbReference type="Gene3D" id="3.40.190.290">
    <property type="match status" value="1"/>
</dbReference>
<comment type="similarity">
    <text evidence="1">Belongs to the LysR transcriptional regulatory family.</text>
</comment>
<evidence type="ECO:0000259" key="5">
    <source>
        <dbReference type="PROSITE" id="PS50931"/>
    </source>
</evidence>
<evidence type="ECO:0000256" key="3">
    <source>
        <dbReference type="ARBA" id="ARBA00023125"/>
    </source>
</evidence>
<evidence type="ECO:0000313" key="6">
    <source>
        <dbReference type="EMBL" id="MFC4411634.1"/>
    </source>
</evidence>
<dbReference type="PRINTS" id="PR00039">
    <property type="entry name" value="HTHLYSR"/>
</dbReference>
<keyword evidence="3" id="KW-0238">DNA-binding</keyword>
<dbReference type="Proteomes" id="UP001595817">
    <property type="component" value="Unassembled WGS sequence"/>
</dbReference>
<evidence type="ECO:0000313" key="7">
    <source>
        <dbReference type="Proteomes" id="UP001595817"/>
    </source>
</evidence>
<sequence length="317" mass="36616">MLKNMGYVYSVYLHKSFSKAAEELYISQPALSSAIKKVEEKVGLPIFDRSSNPVRLTPAGEYYIECIEKIMEIENEMKTYFKSFEDNNRKVINVGGSSFFCAYTLPAIVQEFKREYPDYTVNLMEANADDLIKCLRSGVFDVIIDVEKRDPKSFDSFVWAEEQILLAVPSSYDVNDKLKNYRLSFDEIGSGKYLNELFPKVSLKEFENENFLLLKKGNDLYSRGLKMCRRAGFTPKVSMYLDQLLTSYYLSNSGKGISFVRAGITRYLEQTDKLFFYKIDDEHSVRKIMLYYRKSAPLSKVATDFIGFLNENKPFGI</sequence>
<dbReference type="PROSITE" id="PS50931">
    <property type="entry name" value="HTH_LYSR"/>
    <property type="match status" value="1"/>
</dbReference>
<dbReference type="CDD" id="cd05466">
    <property type="entry name" value="PBP2_LTTR_substrate"/>
    <property type="match status" value="1"/>
</dbReference>
<protein>
    <submittedName>
        <fullName evidence="6">LysR substrate-binding domain-containing protein</fullName>
    </submittedName>
</protein>
<dbReference type="Gene3D" id="1.10.10.10">
    <property type="entry name" value="Winged helix-like DNA-binding domain superfamily/Winged helix DNA-binding domain"/>
    <property type="match status" value="1"/>
</dbReference>
<organism evidence="6 7">
    <name type="scientific">Chungangia koreensis</name>
    <dbReference type="NCBI Taxonomy" id="752657"/>
    <lineage>
        <taxon>Bacteria</taxon>
        <taxon>Bacillati</taxon>
        <taxon>Bacillota</taxon>
        <taxon>Bacilli</taxon>
        <taxon>Lactobacillales</taxon>
        <taxon>Chungangia</taxon>
    </lineage>
</organism>
<dbReference type="EMBL" id="JBHSEC010000020">
    <property type="protein sequence ID" value="MFC4411634.1"/>
    <property type="molecule type" value="Genomic_DNA"/>
</dbReference>
<proteinExistence type="inferred from homology"/>
<dbReference type="InterPro" id="IPR000847">
    <property type="entry name" value="LysR_HTH_N"/>
</dbReference>
<dbReference type="InterPro" id="IPR036388">
    <property type="entry name" value="WH-like_DNA-bd_sf"/>
</dbReference>
<evidence type="ECO:0000256" key="1">
    <source>
        <dbReference type="ARBA" id="ARBA00009437"/>
    </source>
</evidence>
<keyword evidence="4" id="KW-0804">Transcription</keyword>
<accession>A0ABV8X9I3</accession>
<evidence type="ECO:0000256" key="2">
    <source>
        <dbReference type="ARBA" id="ARBA00023015"/>
    </source>
</evidence>
<keyword evidence="7" id="KW-1185">Reference proteome</keyword>
<dbReference type="PANTHER" id="PTHR30419">
    <property type="entry name" value="HTH-TYPE TRANSCRIPTIONAL REGULATOR YBHD"/>
    <property type="match status" value="1"/>
</dbReference>
<evidence type="ECO:0000256" key="4">
    <source>
        <dbReference type="ARBA" id="ARBA00023163"/>
    </source>
</evidence>
<dbReference type="SUPFAM" id="SSF53850">
    <property type="entry name" value="Periplasmic binding protein-like II"/>
    <property type="match status" value="1"/>
</dbReference>
<dbReference type="InterPro" id="IPR005119">
    <property type="entry name" value="LysR_subst-bd"/>
</dbReference>
<dbReference type="SUPFAM" id="SSF46785">
    <property type="entry name" value="Winged helix' DNA-binding domain"/>
    <property type="match status" value="1"/>
</dbReference>
<dbReference type="Pfam" id="PF03466">
    <property type="entry name" value="LysR_substrate"/>
    <property type="match status" value="1"/>
</dbReference>
<reference evidence="7" key="1">
    <citation type="journal article" date="2019" name="Int. J. Syst. Evol. Microbiol.">
        <title>The Global Catalogue of Microorganisms (GCM) 10K type strain sequencing project: providing services to taxonomists for standard genome sequencing and annotation.</title>
        <authorList>
            <consortium name="The Broad Institute Genomics Platform"/>
            <consortium name="The Broad Institute Genome Sequencing Center for Infectious Disease"/>
            <person name="Wu L."/>
            <person name="Ma J."/>
        </authorList>
    </citation>
    <scope>NUCLEOTIDE SEQUENCE [LARGE SCALE GENOMIC DNA]</scope>
    <source>
        <strain evidence="7">CCUG 59778</strain>
    </source>
</reference>